<reference evidence="1 2" key="1">
    <citation type="submission" date="2024-03" db="EMBL/GenBank/DDBJ databases">
        <title>Novel species of the genus Variovorax.</title>
        <authorList>
            <person name="Liu Q."/>
            <person name="Xin Y.-H."/>
        </authorList>
    </citation>
    <scope>NUCLEOTIDE SEQUENCE [LARGE SCALE GENOMIC DNA]</scope>
    <source>
        <strain evidence="1 2">KACC 18900</strain>
    </source>
</reference>
<organism evidence="1 2">
    <name type="scientific">Variovorax rhizosphaerae</name>
    <dbReference type="NCBI Taxonomy" id="1836200"/>
    <lineage>
        <taxon>Bacteria</taxon>
        <taxon>Pseudomonadati</taxon>
        <taxon>Pseudomonadota</taxon>
        <taxon>Betaproteobacteria</taxon>
        <taxon>Burkholderiales</taxon>
        <taxon>Comamonadaceae</taxon>
        <taxon>Variovorax</taxon>
    </lineage>
</organism>
<comment type="caution">
    <text evidence="1">The sequence shown here is derived from an EMBL/GenBank/DDBJ whole genome shotgun (WGS) entry which is preliminary data.</text>
</comment>
<evidence type="ECO:0000313" key="2">
    <source>
        <dbReference type="Proteomes" id="UP001385892"/>
    </source>
</evidence>
<keyword evidence="2" id="KW-1185">Reference proteome</keyword>
<dbReference type="RefSeq" id="WP_340348610.1">
    <property type="nucleotide sequence ID" value="NZ_JBBKZT010000056.1"/>
</dbReference>
<dbReference type="EMBL" id="JBBKZT010000056">
    <property type="protein sequence ID" value="MEJ8852668.1"/>
    <property type="molecule type" value="Genomic_DNA"/>
</dbReference>
<gene>
    <name evidence="1" type="ORF">WKW82_39130</name>
</gene>
<dbReference type="Proteomes" id="UP001385892">
    <property type="component" value="Unassembled WGS sequence"/>
</dbReference>
<name>A0ABU8X0X2_9BURK</name>
<accession>A0ABU8X0X2</accession>
<evidence type="ECO:0008006" key="3">
    <source>
        <dbReference type="Google" id="ProtNLM"/>
    </source>
</evidence>
<proteinExistence type="predicted"/>
<evidence type="ECO:0000313" key="1">
    <source>
        <dbReference type="EMBL" id="MEJ8852668.1"/>
    </source>
</evidence>
<sequence>MHRELKARGHRIGLRRVERLMREHGVRGAAQAALQGDDALQALDAGSAKPAGAQLHAWAPNRVWTGDITYIQTGEGWL</sequence>
<protein>
    <recommendedName>
        <fullName evidence="3">HTH-like domain-containing protein</fullName>
    </recommendedName>
</protein>